<evidence type="ECO:0000256" key="1">
    <source>
        <dbReference type="PROSITE-ProRule" id="PRU00023"/>
    </source>
</evidence>
<accession>A0A078AUM2</accession>
<keyword evidence="1" id="KW-0040">ANK repeat</keyword>
<gene>
    <name evidence="2" type="primary">Contig17098.g18217</name>
    <name evidence="2" type="ORF">STYLEM_14968</name>
</gene>
<evidence type="ECO:0000313" key="2">
    <source>
        <dbReference type="EMBL" id="CDW85879.1"/>
    </source>
</evidence>
<dbReference type="SMART" id="SM00248">
    <property type="entry name" value="ANK"/>
    <property type="match status" value="2"/>
</dbReference>
<dbReference type="Proteomes" id="UP000039865">
    <property type="component" value="Unassembled WGS sequence"/>
</dbReference>
<feature type="repeat" description="ANK" evidence="1">
    <location>
        <begin position="121"/>
        <end position="153"/>
    </location>
</feature>
<dbReference type="EMBL" id="CCKQ01014127">
    <property type="protein sequence ID" value="CDW85879.1"/>
    <property type="molecule type" value="Genomic_DNA"/>
</dbReference>
<dbReference type="InParanoid" id="A0A078AUM2"/>
<dbReference type="AlphaFoldDB" id="A0A078AUM2"/>
<dbReference type="PANTHER" id="PTHR44207:SF2">
    <property type="entry name" value="REPEAT PROTEIN, PUTATIVE-RELATED"/>
    <property type="match status" value="1"/>
</dbReference>
<sequence length="217" mass="25015">MAFIGYRVYCEQGKKQDELGSFEGWSQKFDEWIPLYSQRIRPFLTQTLKQTLILGATNFILINSAIASLKIVQLSVESGADTGVTTDFNESTLLIACQLGRYEIAEYLISLKVDLNKRAKYFISPLIAAIQGEYFDIVRLLVINGADLNLNTNNIFATLKILQEQQKILHLIYEIQEFERIKTIFNHLEGRYSPGKIQTSYNRINKNIFRKVITEYI</sequence>
<evidence type="ECO:0000313" key="3">
    <source>
        <dbReference type="Proteomes" id="UP000039865"/>
    </source>
</evidence>
<dbReference type="InterPro" id="IPR002110">
    <property type="entry name" value="Ankyrin_rpt"/>
</dbReference>
<reference evidence="2 3" key="1">
    <citation type="submission" date="2014-06" db="EMBL/GenBank/DDBJ databases">
        <authorList>
            <person name="Swart Estienne"/>
        </authorList>
    </citation>
    <scope>NUCLEOTIDE SEQUENCE [LARGE SCALE GENOMIC DNA]</scope>
    <source>
        <strain evidence="2 3">130c</strain>
    </source>
</reference>
<dbReference type="Pfam" id="PF12796">
    <property type="entry name" value="Ank_2"/>
    <property type="match status" value="1"/>
</dbReference>
<dbReference type="SUPFAM" id="SSF48403">
    <property type="entry name" value="Ankyrin repeat"/>
    <property type="match status" value="1"/>
</dbReference>
<dbReference type="OrthoDB" id="161570at2759"/>
<keyword evidence="3" id="KW-1185">Reference proteome</keyword>
<proteinExistence type="predicted"/>
<protein>
    <submittedName>
        <fullName evidence="2">Ubiquitin carboxyl-terminal hydrolase family protein</fullName>
    </submittedName>
</protein>
<dbReference type="InterPro" id="IPR036770">
    <property type="entry name" value="Ankyrin_rpt-contain_sf"/>
</dbReference>
<dbReference type="GO" id="GO:0016787">
    <property type="term" value="F:hydrolase activity"/>
    <property type="evidence" value="ECO:0007669"/>
    <property type="project" value="UniProtKB-KW"/>
</dbReference>
<name>A0A078AUM2_STYLE</name>
<organism evidence="2 3">
    <name type="scientific">Stylonychia lemnae</name>
    <name type="common">Ciliate</name>
    <dbReference type="NCBI Taxonomy" id="5949"/>
    <lineage>
        <taxon>Eukaryota</taxon>
        <taxon>Sar</taxon>
        <taxon>Alveolata</taxon>
        <taxon>Ciliophora</taxon>
        <taxon>Intramacronucleata</taxon>
        <taxon>Spirotrichea</taxon>
        <taxon>Stichotrichia</taxon>
        <taxon>Sporadotrichida</taxon>
        <taxon>Oxytrichidae</taxon>
        <taxon>Stylonychinae</taxon>
        <taxon>Stylonychia</taxon>
    </lineage>
</organism>
<dbReference type="Gene3D" id="2.30.30.140">
    <property type="match status" value="1"/>
</dbReference>
<dbReference type="PANTHER" id="PTHR44207">
    <property type="entry name" value="SURFACE ANTIGEN BSPA-LIKE-RELATED"/>
    <property type="match status" value="1"/>
</dbReference>
<dbReference type="PROSITE" id="PS50088">
    <property type="entry name" value="ANK_REPEAT"/>
    <property type="match status" value="1"/>
</dbReference>
<keyword evidence="2" id="KW-0378">Hydrolase</keyword>
<dbReference type="Gene3D" id="1.25.40.20">
    <property type="entry name" value="Ankyrin repeat-containing domain"/>
    <property type="match status" value="1"/>
</dbReference>